<sequence>MKYTSFVIYASDVAVILFSSNDKLFHYSSSSCFCWFWQLSLCRFGAGYQIVQPMCSMKAIMIMKIQNWTTNHHRFITFSSRSCRIPFVFFLLFLLLC</sequence>
<gene>
    <name evidence="1" type="ORF">HanXRQr2_Chr17g0827801</name>
</gene>
<evidence type="ECO:0000313" key="2">
    <source>
        <dbReference type="Proteomes" id="UP000215914"/>
    </source>
</evidence>
<evidence type="ECO:0000313" key="1">
    <source>
        <dbReference type="EMBL" id="KAF5757525.1"/>
    </source>
</evidence>
<dbReference type="Gramene" id="mRNA:HanXRQr2_Chr17g0827801">
    <property type="protein sequence ID" value="mRNA:HanXRQr2_Chr17g0827801"/>
    <property type="gene ID" value="HanXRQr2_Chr17g0827801"/>
</dbReference>
<dbReference type="EMBL" id="MNCJ02000332">
    <property type="protein sequence ID" value="KAF5757525.1"/>
    <property type="molecule type" value="Genomic_DNA"/>
</dbReference>
<dbReference type="Proteomes" id="UP000215914">
    <property type="component" value="Unassembled WGS sequence"/>
</dbReference>
<keyword evidence="2" id="KW-1185">Reference proteome</keyword>
<reference evidence="1" key="1">
    <citation type="journal article" date="2017" name="Nature">
        <title>The sunflower genome provides insights into oil metabolism, flowering and Asterid evolution.</title>
        <authorList>
            <person name="Badouin H."/>
            <person name="Gouzy J."/>
            <person name="Grassa C.J."/>
            <person name="Murat F."/>
            <person name="Staton S.E."/>
            <person name="Cottret L."/>
            <person name="Lelandais-Briere C."/>
            <person name="Owens G.L."/>
            <person name="Carrere S."/>
            <person name="Mayjonade B."/>
            <person name="Legrand L."/>
            <person name="Gill N."/>
            <person name="Kane N.C."/>
            <person name="Bowers J.E."/>
            <person name="Hubner S."/>
            <person name="Bellec A."/>
            <person name="Berard A."/>
            <person name="Berges H."/>
            <person name="Blanchet N."/>
            <person name="Boniface M.C."/>
            <person name="Brunel D."/>
            <person name="Catrice O."/>
            <person name="Chaidir N."/>
            <person name="Claudel C."/>
            <person name="Donnadieu C."/>
            <person name="Faraut T."/>
            <person name="Fievet G."/>
            <person name="Helmstetter N."/>
            <person name="King M."/>
            <person name="Knapp S.J."/>
            <person name="Lai Z."/>
            <person name="Le Paslier M.C."/>
            <person name="Lippi Y."/>
            <person name="Lorenzon L."/>
            <person name="Mandel J.R."/>
            <person name="Marage G."/>
            <person name="Marchand G."/>
            <person name="Marquand E."/>
            <person name="Bret-Mestries E."/>
            <person name="Morien E."/>
            <person name="Nambeesan S."/>
            <person name="Nguyen T."/>
            <person name="Pegot-Espagnet P."/>
            <person name="Pouilly N."/>
            <person name="Raftis F."/>
            <person name="Sallet E."/>
            <person name="Schiex T."/>
            <person name="Thomas J."/>
            <person name="Vandecasteele C."/>
            <person name="Vares D."/>
            <person name="Vear F."/>
            <person name="Vautrin S."/>
            <person name="Crespi M."/>
            <person name="Mangin B."/>
            <person name="Burke J.M."/>
            <person name="Salse J."/>
            <person name="Munos S."/>
            <person name="Vincourt P."/>
            <person name="Rieseberg L.H."/>
            <person name="Langlade N.B."/>
        </authorList>
    </citation>
    <scope>NUCLEOTIDE SEQUENCE</scope>
    <source>
        <tissue evidence="1">Leaves</tissue>
    </source>
</reference>
<proteinExistence type="predicted"/>
<dbReference type="AlphaFoldDB" id="A0A9K3GW17"/>
<name>A0A9K3GW17_HELAN</name>
<accession>A0A9K3GW17</accession>
<organism evidence="1 2">
    <name type="scientific">Helianthus annuus</name>
    <name type="common">Common sunflower</name>
    <dbReference type="NCBI Taxonomy" id="4232"/>
    <lineage>
        <taxon>Eukaryota</taxon>
        <taxon>Viridiplantae</taxon>
        <taxon>Streptophyta</taxon>
        <taxon>Embryophyta</taxon>
        <taxon>Tracheophyta</taxon>
        <taxon>Spermatophyta</taxon>
        <taxon>Magnoliopsida</taxon>
        <taxon>eudicotyledons</taxon>
        <taxon>Gunneridae</taxon>
        <taxon>Pentapetalae</taxon>
        <taxon>asterids</taxon>
        <taxon>campanulids</taxon>
        <taxon>Asterales</taxon>
        <taxon>Asteraceae</taxon>
        <taxon>Asteroideae</taxon>
        <taxon>Heliantheae alliance</taxon>
        <taxon>Heliantheae</taxon>
        <taxon>Helianthus</taxon>
    </lineage>
</organism>
<protein>
    <submittedName>
        <fullName evidence="1">Uncharacterized protein</fullName>
    </submittedName>
</protein>
<comment type="caution">
    <text evidence="1">The sequence shown here is derived from an EMBL/GenBank/DDBJ whole genome shotgun (WGS) entry which is preliminary data.</text>
</comment>
<reference evidence="1" key="2">
    <citation type="submission" date="2020-06" db="EMBL/GenBank/DDBJ databases">
        <title>Helianthus annuus Genome sequencing and assembly Release 2.</title>
        <authorList>
            <person name="Gouzy J."/>
            <person name="Langlade N."/>
            <person name="Munos S."/>
        </authorList>
    </citation>
    <scope>NUCLEOTIDE SEQUENCE</scope>
    <source>
        <tissue evidence="1">Leaves</tissue>
    </source>
</reference>